<dbReference type="PANTHER" id="PTHR34406:SF1">
    <property type="entry name" value="PROTEIN YCEI"/>
    <property type="match status" value="1"/>
</dbReference>
<dbReference type="InterPro" id="IPR036761">
    <property type="entry name" value="TTHA0802/YceI-like_sf"/>
</dbReference>
<proteinExistence type="inferred from homology"/>
<evidence type="ECO:0000313" key="3">
    <source>
        <dbReference type="EMBL" id="EFI84371.1"/>
    </source>
</evidence>
<comment type="similarity">
    <text evidence="1">Belongs to the UPF0312 family.</text>
</comment>
<feature type="domain" description="Lipid/polyisoprenoid-binding YceI-like" evidence="2">
    <location>
        <begin position="13"/>
        <end position="183"/>
    </location>
</feature>
<dbReference type="SUPFAM" id="SSF101874">
    <property type="entry name" value="YceI-like"/>
    <property type="match status" value="1"/>
</dbReference>
<protein>
    <submittedName>
        <fullName evidence="3">YceI-like domain protein</fullName>
    </submittedName>
</protein>
<reference evidence="3" key="1">
    <citation type="submission" date="2010-06" db="EMBL/GenBank/DDBJ databases">
        <authorList>
            <person name="Muzny D."/>
            <person name="Qin X."/>
            <person name="Buhay C."/>
            <person name="Dugan-Rocha S."/>
            <person name="Ding Y."/>
            <person name="Chen G."/>
            <person name="Hawes A."/>
            <person name="Holder M."/>
            <person name="Jhangiani S."/>
            <person name="Johnson A."/>
            <person name="Khan Z."/>
            <person name="Li Z."/>
            <person name="Liu W."/>
            <person name="Liu X."/>
            <person name="Perez L."/>
            <person name="Shen H."/>
            <person name="Wang Q."/>
            <person name="Watt J."/>
            <person name="Xi L."/>
            <person name="Xin Y."/>
            <person name="Zhou J."/>
            <person name="Deng J."/>
            <person name="Jiang H."/>
            <person name="Liu Y."/>
            <person name="Qu J."/>
            <person name="Song X.-Z."/>
            <person name="Zhang L."/>
            <person name="Villasana D."/>
            <person name="Johnson A."/>
            <person name="Liu J."/>
            <person name="Liyanage D."/>
            <person name="Lorensuhewa L."/>
            <person name="Robinson T."/>
            <person name="Song A."/>
            <person name="Song B.-B."/>
            <person name="Dinh H."/>
            <person name="Thornton R."/>
            <person name="Coyle M."/>
            <person name="Francisco L."/>
            <person name="Jackson L."/>
            <person name="Javaid M."/>
            <person name="Korchina V."/>
            <person name="Kovar C."/>
            <person name="Mata R."/>
            <person name="Mathew T."/>
            <person name="Ngo R."/>
            <person name="Nguyen L."/>
            <person name="Nguyen N."/>
            <person name="Okwuonu G."/>
            <person name="Ongeri F."/>
            <person name="Pham C."/>
            <person name="Simmons D."/>
            <person name="Wilczek-Boney K."/>
            <person name="Hale W."/>
            <person name="Jakkamsetti A."/>
            <person name="Pham P."/>
            <person name="Ruth R."/>
            <person name="San Lucas F."/>
            <person name="Warren J."/>
            <person name="Zhang J."/>
            <person name="Zhao Z."/>
            <person name="Zhou C."/>
            <person name="Zhu D."/>
            <person name="Lee S."/>
            <person name="Bess C."/>
            <person name="Blankenburg K."/>
            <person name="Forbes L."/>
            <person name="Fu Q."/>
            <person name="Gubbala S."/>
            <person name="Hirani K."/>
            <person name="Jayaseelan J.C."/>
            <person name="Lara F."/>
            <person name="Munidasa M."/>
            <person name="Palculict T."/>
            <person name="Patil S."/>
            <person name="Pu L.-L."/>
            <person name="Saada N."/>
            <person name="Tang L."/>
            <person name="Weissenberger G."/>
            <person name="Zhu Y."/>
            <person name="Hemphill L."/>
            <person name="Shang Y."/>
            <person name="Youmans B."/>
            <person name="Ayvaz T."/>
            <person name="Ross M."/>
            <person name="Santibanez J."/>
            <person name="Aqrawi P."/>
            <person name="Gross S."/>
            <person name="Joshi V."/>
            <person name="Fowler G."/>
            <person name="Nazareth L."/>
            <person name="Reid J."/>
            <person name="Worley K."/>
            <person name="Petrosino J."/>
            <person name="Highlander S."/>
            <person name="Gibbs R."/>
        </authorList>
    </citation>
    <scope>NUCLEOTIDE SEQUENCE [LARGE SCALE GENOMIC DNA]</scope>
    <source>
        <strain evidence="3">DSM 20601</strain>
    </source>
</reference>
<dbReference type="HOGENOM" id="CLU_071003_3_0_9"/>
<dbReference type="Gene3D" id="2.40.128.110">
    <property type="entry name" value="Lipid/polyisoprenoid-binding, YceI-like"/>
    <property type="match status" value="1"/>
</dbReference>
<dbReference type="Proteomes" id="UP000010119">
    <property type="component" value="Unassembled WGS sequence"/>
</dbReference>
<keyword evidence="4" id="KW-1185">Reference proteome</keyword>
<dbReference type="AlphaFoldDB" id="D7UXG3"/>
<gene>
    <name evidence="3" type="ORF">HMPREF0556_10924</name>
</gene>
<organism evidence="3 4">
    <name type="scientific">Listeria grayi DSM 20601</name>
    <dbReference type="NCBI Taxonomy" id="525367"/>
    <lineage>
        <taxon>Bacteria</taxon>
        <taxon>Bacillati</taxon>
        <taxon>Bacillota</taxon>
        <taxon>Bacilli</taxon>
        <taxon>Bacillales</taxon>
        <taxon>Listeriaceae</taxon>
        <taxon>Listeria</taxon>
    </lineage>
</organism>
<evidence type="ECO:0000259" key="2">
    <source>
        <dbReference type="SMART" id="SM00867"/>
    </source>
</evidence>
<dbReference type="PANTHER" id="PTHR34406">
    <property type="entry name" value="PROTEIN YCEI"/>
    <property type="match status" value="1"/>
</dbReference>
<comment type="caution">
    <text evidence="3">The sequence shown here is derived from an EMBL/GenBank/DDBJ whole genome shotgun (WGS) entry which is preliminary data.</text>
</comment>
<evidence type="ECO:0000313" key="4">
    <source>
        <dbReference type="Proteomes" id="UP000010119"/>
    </source>
</evidence>
<accession>D7UXG3</accession>
<sequence>MYLWEEFSMTVEKWQVDPAHSSIEFQVKHMMVSKVKGAFKDFSASVDMDPEDLTDAKIHFEVDAASIDTRQADRDKHLISDDFLSTEKYPKITFESTSVSKKGDDEYDVTGDLTIRGVTKPATFHVTFEGSGKDPMGGKTVAGFEATGKINRKDFDLTWNVALETGGVLVGDEIKINIQLEASQAE</sequence>
<dbReference type="EMBL" id="ACCR02000003">
    <property type="protein sequence ID" value="EFI84371.1"/>
    <property type="molecule type" value="Genomic_DNA"/>
</dbReference>
<dbReference type="eggNOG" id="COG2353">
    <property type="taxonomic scope" value="Bacteria"/>
</dbReference>
<dbReference type="SMART" id="SM00867">
    <property type="entry name" value="YceI"/>
    <property type="match status" value="1"/>
</dbReference>
<dbReference type="STRING" id="525367.HMPREF0556_10924"/>
<dbReference type="InterPro" id="IPR007372">
    <property type="entry name" value="Lipid/polyisoprenoid-bd_YceI"/>
</dbReference>
<evidence type="ECO:0000256" key="1">
    <source>
        <dbReference type="ARBA" id="ARBA00008812"/>
    </source>
</evidence>
<dbReference type="Pfam" id="PF04264">
    <property type="entry name" value="YceI"/>
    <property type="match status" value="1"/>
</dbReference>
<name>D7UXG3_LISGR</name>